<evidence type="ECO:0000313" key="1">
    <source>
        <dbReference type="EMBL" id="KAJ3640118.1"/>
    </source>
</evidence>
<sequence>MEKNFLSVPAELQSKIASVVAFRADKNTPGLNLRRSGDCIHQTKLYLNRAIYHSENFPCTYFLSSRRAHKKLSSREGFLRKCAYPGALRRLIRYRGASLATLASSGAQVRRACRCEATQ</sequence>
<gene>
    <name evidence="1" type="ORF">Zmor_003434</name>
</gene>
<organism evidence="1 2">
    <name type="scientific">Zophobas morio</name>
    <dbReference type="NCBI Taxonomy" id="2755281"/>
    <lineage>
        <taxon>Eukaryota</taxon>
        <taxon>Metazoa</taxon>
        <taxon>Ecdysozoa</taxon>
        <taxon>Arthropoda</taxon>
        <taxon>Hexapoda</taxon>
        <taxon>Insecta</taxon>
        <taxon>Pterygota</taxon>
        <taxon>Neoptera</taxon>
        <taxon>Endopterygota</taxon>
        <taxon>Coleoptera</taxon>
        <taxon>Polyphaga</taxon>
        <taxon>Cucujiformia</taxon>
        <taxon>Tenebrionidae</taxon>
        <taxon>Zophobas</taxon>
    </lineage>
</organism>
<evidence type="ECO:0000313" key="2">
    <source>
        <dbReference type="Proteomes" id="UP001168821"/>
    </source>
</evidence>
<protein>
    <submittedName>
        <fullName evidence="1">Uncharacterized protein</fullName>
    </submittedName>
</protein>
<keyword evidence="2" id="KW-1185">Reference proteome</keyword>
<comment type="caution">
    <text evidence="1">The sequence shown here is derived from an EMBL/GenBank/DDBJ whole genome shotgun (WGS) entry which is preliminary data.</text>
</comment>
<reference evidence="1" key="1">
    <citation type="journal article" date="2023" name="G3 (Bethesda)">
        <title>Whole genome assemblies of Zophobas morio and Tenebrio molitor.</title>
        <authorList>
            <person name="Kaur S."/>
            <person name="Stinson S.A."/>
            <person name="diCenzo G.C."/>
        </authorList>
    </citation>
    <scope>NUCLEOTIDE SEQUENCE</scope>
    <source>
        <strain evidence="1">QUZm001</strain>
    </source>
</reference>
<accession>A0AA38M1A8</accession>
<proteinExistence type="predicted"/>
<dbReference type="Proteomes" id="UP001168821">
    <property type="component" value="Unassembled WGS sequence"/>
</dbReference>
<dbReference type="EMBL" id="JALNTZ010000010">
    <property type="protein sequence ID" value="KAJ3640118.1"/>
    <property type="molecule type" value="Genomic_DNA"/>
</dbReference>
<name>A0AA38M1A8_9CUCU</name>
<dbReference type="AlphaFoldDB" id="A0AA38M1A8"/>